<feature type="transmembrane region" description="Helical" evidence="2">
    <location>
        <begin position="6"/>
        <end position="24"/>
    </location>
</feature>
<dbReference type="Proteomes" id="UP001430953">
    <property type="component" value="Unassembled WGS sequence"/>
</dbReference>
<gene>
    <name evidence="3" type="ORF">PUN28_007702</name>
</gene>
<comment type="caution">
    <text evidence="3">The sequence shown here is derived from an EMBL/GenBank/DDBJ whole genome shotgun (WGS) entry which is preliminary data.</text>
</comment>
<reference evidence="3 4" key="1">
    <citation type="submission" date="2023-03" db="EMBL/GenBank/DDBJ databases">
        <title>High recombination rates correlate with genetic variation in Cardiocondyla obscurior ants.</title>
        <authorList>
            <person name="Errbii M."/>
        </authorList>
    </citation>
    <scope>NUCLEOTIDE SEQUENCE [LARGE SCALE GENOMIC DNA]</scope>
    <source>
        <strain evidence="3">Alpha-2009</strain>
        <tissue evidence="3">Whole body</tissue>
    </source>
</reference>
<feature type="compositionally biased region" description="Polar residues" evidence="1">
    <location>
        <begin position="91"/>
        <end position="100"/>
    </location>
</feature>
<accession>A0AAW2FTQ5</accession>
<evidence type="ECO:0000256" key="1">
    <source>
        <dbReference type="SAM" id="MobiDB-lite"/>
    </source>
</evidence>
<evidence type="ECO:0000313" key="3">
    <source>
        <dbReference type="EMBL" id="KAL0119361.1"/>
    </source>
</evidence>
<protein>
    <submittedName>
        <fullName evidence="3">Uncharacterized protein</fullName>
    </submittedName>
</protein>
<dbReference type="EMBL" id="JADYXP020000007">
    <property type="protein sequence ID" value="KAL0119361.1"/>
    <property type="molecule type" value="Genomic_DNA"/>
</dbReference>
<proteinExistence type="predicted"/>
<dbReference type="AlphaFoldDB" id="A0AAW2FTQ5"/>
<feature type="region of interest" description="Disordered" evidence="1">
    <location>
        <begin position="84"/>
        <end position="106"/>
    </location>
</feature>
<keyword evidence="2" id="KW-1133">Transmembrane helix</keyword>
<keyword evidence="2" id="KW-0472">Membrane</keyword>
<evidence type="ECO:0000256" key="2">
    <source>
        <dbReference type="SAM" id="Phobius"/>
    </source>
</evidence>
<name>A0AAW2FTQ5_9HYME</name>
<keyword evidence="2" id="KW-0812">Transmembrane</keyword>
<sequence>MLGFCKIYKNISFHIFYIILLYLIKRSSLFKIIRVISTRKPAACNVATGELNGLWTARETKVKQPDDVGNRGRKWHVVKTHGYRETERNKISTSNISSPMRSPPFL</sequence>
<organism evidence="3 4">
    <name type="scientific">Cardiocondyla obscurior</name>
    <dbReference type="NCBI Taxonomy" id="286306"/>
    <lineage>
        <taxon>Eukaryota</taxon>
        <taxon>Metazoa</taxon>
        <taxon>Ecdysozoa</taxon>
        <taxon>Arthropoda</taxon>
        <taxon>Hexapoda</taxon>
        <taxon>Insecta</taxon>
        <taxon>Pterygota</taxon>
        <taxon>Neoptera</taxon>
        <taxon>Endopterygota</taxon>
        <taxon>Hymenoptera</taxon>
        <taxon>Apocrita</taxon>
        <taxon>Aculeata</taxon>
        <taxon>Formicoidea</taxon>
        <taxon>Formicidae</taxon>
        <taxon>Myrmicinae</taxon>
        <taxon>Cardiocondyla</taxon>
    </lineage>
</organism>
<evidence type="ECO:0000313" key="4">
    <source>
        <dbReference type="Proteomes" id="UP001430953"/>
    </source>
</evidence>
<keyword evidence="4" id="KW-1185">Reference proteome</keyword>